<proteinExistence type="predicted"/>
<comment type="caution">
    <text evidence="4">The sequence shown here is derived from an EMBL/GenBank/DDBJ whole genome shotgun (WGS) entry which is preliminary data.</text>
</comment>
<sequence length="64" mass="7367">MTSEIFAELENKLDSLIEEVETLRLEISDLRQVRDSLQQEASQTEARLQKLVGMFDRLEESAAL</sequence>
<dbReference type="Proteomes" id="UP000028252">
    <property type="component" value="Unassembled WGS sequence"/>
</dbReference>
<dbReference type="InterPro" id="IPR009252">
    <property type="entry name" value="Cell_div_ZapB"/>
</dbReference>
<keyword evidence="2" id="KW-0717">Septation</keyword>
<dbReference type="Pfam" id="PF06005">
    <property type="entry name" value="ZapB"/>
    <property type="match status" value="1"/>
</dbReference>
<evidence type="ECO:0000313" key="4">
    <source>
        <dbReference type="EMBL" id="KEA64384.1"/>
    </source>
</evidence>
<feature type="coiled-coil region" evidence="3">
    <location>
        <begin position="6"/>
        <end position="54"/>
    </location>
</feature>
<keyword evidence="2" id="KW-0131">Cell cycle</keyword>
<keyword evidence="1 3" id="KW-0175">Coiled coil</keyword>
<dbReference type="EMBL" id="JMQN01000018">
    <property type="protein sequence ID" value="KEA64384.1"/>
    <property type="molecule type" value="Genomic_DNA"/>
</dbReference>
<evidence type="ECO:0000313" key="5">
    <source>
        <dbReference type="Proteomes" id="UP000028252"/>
    </source>
</evidence>
<dbReference type="eggNOG" id="ENOG50316BI">
    <property type="taxonomic scope" value="Bacteria"/>
</dbReference>
<organism evidence="4 5">
    <name type="scientific">Marinobacterium lacunae</name>
    <dbReference type="NCBI Taxonomy" id="1232683"/>
    <lineage>
        <taxon>Bacteria</taxon>
        <taxon>Pseudomonadati</taxon>
        <taxon>Pseudomonadota</taxon>
        <taxon>Gammaproteobacteria</taxon>
        <taxon>Oceanospirillales</taxon>
        <taxon>Oceanospirillaceae</taxon>
        <taxon>Marinobacterium</taxon>
    </lineage>
</organism>
<dbReference type="STRING" id="1232683.ADIMK_1630"/>
<name>A0A081G0S9_9GAMM</name>
<reference evidence="4 5" key="1">
    <citation type="submission" date="2014-04" db="EMBL/GenBank/DDBJ databases">
        <title>Marinobacterium kochiensis sp. nov., isolated from sediment sample collected from Kochi backwaters in Kerala, India.</title>
        <authorList>
            <person name="Singh A."/>
            <person name="Pinnaka A.K."/>
        </authorList>
    </citation>
    <scope>NUCLEOTIDE SEQUENCE [LARGE SCALE GENOMIC DNA]</scope>
    <source>
        <strain evidence="4 5">AK27</strain>
    </source>
</reference>
<dbReference type="Gene3D" id="1.20.5.340">
    <property type="match status" value="1"/>
</dbReference>
<evidence type="ECO:0000256" key="2">
    <source>
        <dbReference type="ARBA" id="ARBA00023210"/>
    </source>
</evidence>
<protein>
    <recommendedName>
        <fullName evidence="6">Cell division protein ZapB</fullName>
    </recommendedName>
</protein>
<dbReference type="OrthoDB" id="6554593at2"/>
<keyword evidence="5" id="KW-1185">Reference proteome</keyword>
<keyword evidence="2" id="KW-0132">Cell division</keyword>
<evidence type="ECO:0000256" key="1">
    <source>
        <dbReference type="ARBA" id="ARBA00023054"/>
    </source>
</evidence>
<gene>
    <name evidence="4" type="ORF">ADIMK_1630</name>
</gene>
<dbReference type="GO" id="GO:0005737">
    <property type="term" value="C:cytoplasm"/>
    <property type="evidence" value="ECO:0007669"/>
    <property type="project" value="InterPro"/>
</dbReference>
<dbReference type="RefSeq" id="WP_036186040.1">
    <property type="nucleotide sequence ID" value="NZ_JMQN01000018.1"/>
</dbReference>
<evidence type="ECO:0008006" key="6">
    <source>
        <dbReference type="Google" id="ProtNLM"/>
    </source>
</evidence>
<accession>A0A081G0S9</accession>
<dbReference type="AlphaFoldDB" id="A0A081G0S9"/>
<evidence type="ECO:0000256" key="3">
    <source>
        <dbReference type="SAM" id="Coils"/>
    </source>
</evidence>
<dbReference type="GO" id="GO:0043093">
    <property type="term" value="P:FtsZ-dependent cytokinesis"/>
    <property type="evidence" value="ECO:0007669"/>
    <property type="project" value="InterPro"/>
</dbReference>
<dbReference type="PATRIC" id="fig|1232683.4.peg.1610"/>
<dbReference type="GO" id="GO:0000917">
    <property type="term" value="P:division septum assembly"/>
    <property type="evidence" value="ECO:0007669"/>
    <property type="project" value="UniProtKB-KW"/>
</dbReference>